<name>E5BFL2_9FUSO</name>
<protein>
    <recommendedName>
        <fullName evidence="1">DUF4116 domain-containing protein</fullName>
    </recommendedName>
</protein>
<dbReference type="InterPro" id="IPR025197">
    <property type="entry name" value="DUF4116"/>
</dbReference>
<dbReference type="RefSeq" id="WP_008800968.1">
    <property type="nucleotide sequence ID" value="NZ_GG657971.1"/>
</dbReference>
<dbReference type="Proteomes" id="UP000002975">
    <property type="component" value="Unassembled WGS sequence"/>
</dbReference>
<keyword evidence="3" id="KW-1185">Reference proteome</keyword>
<reference evidence="2 3" key="1">
    <citation type="submission" date="2009-02" db="EMBL/GenBank/DDBJ databases">
        <title>The Genome Sequence of Fusobacterium sp. 3_1_5R.</title>
        <authorList>
            <consortium name="The Broad Institute Genome Sequencing Platform"/>
            <person name="Ward D."/>
            <person name="Young S.K."/>
            <person name="Kodira C.D."/>
            <person name="Zeng Q."/>
            <person name="Koehrsen M."/>
            <person name="Alvarado L."/>
            <person name="Berlin A."/>
            <person name="Borenstein D."/>
            <person name="Chen Z."/>
            <person name="Engels R."/>
            <person name="Freedman E."/>
            <person name="Gellesch M."/>
            <person name="Goldberg J."/>
            <person name="Griggs A."/>
            <person name="Gujja S."/>
            <person name="Heiman D."/>
            <person name="Hepburn T."/>
            <person name="Howarth C."/>
            <person name="Jen D."/>
            <person name="Larson L."/>
            <person name="Lewis B."/>
            <person name="Mehta T."/>
            <person name="Park D."/>
            <person name="Pearson M."/>
            <person name="Roberts A."/>
            <person name="Saif S."/>
            <person name="Shea T."/>
            <person name="Shenoy N."/>
            <person name="Sisk P."/>
            <person name="Stolte C."/>
            <person name="Sykes S."/>
            <person name="Walk T."/>
            <person name="White J."/>
            <person name="Yandava C."/>
            <person name="Allen-Vercoe E."/>
            <person name="Strauss J."/>
            <person name="Ambrose C."/>
            <person name="Lander E."/>
            <person name="Nusbaum C."/>
            <person name="Galagan J."/>
            <person name="Birren B."/>
        </authorList>
    </citation>
    <scope>NUCLEOTIDE SEQUENCE [LARGE SCALE GENOMIC DNA]</scope>
    <source>
        <strain evidence="2 3">3_1_5R</strain>
    </source>
</reference>
<feature type="domain" description="DUF4116" evidence="1">
    <location>
        <begin position="12"/>
        <end position="66"/>
    </location>
</feature>
<dbReference type="AlphaFoldDB" id="E5BFL2"/>
<dbReference type="Pfam" id="PF13475">
    <property type="entry name" value="DUF4116"/>
    <property type="match status" value="2"/>
</dbReference>
<dbReference type="HOGENOM" id="CLU_808345_0_0_0"/>
<feature type="domain" description="DUF4116" evidence="1">
    <location>
        <begin position="100"/>
        <end position="140"/>
    </location>
</feature>
<proteinExistence type="predicted"/>
<organism evidence="2 3">
    <name type="scientific">Fusobacterium gonidiaformans 3-1-5R</name>
    <dbReference type="NCBI Taxonomy" id="469605"/>
    <lineage>
        <taxon>Bacteria</taxon>
        <taxon>Fusobacteriati</taxon>
        <taxon>Fusobacteriota</taxon>
        <taxon>Fusobacteriia</taxon>
        <taxon>Fusobacteriales</taxon>
        <taxon>Fusobacteriaceae</taxon>
        <taxon>Fusobacterium</taxon>
    </lineage>
</organism>
<gene>
    <name evidence="2" type="ORF">FSBG_00390</name>
</gene>
<sequence length="343" mass="39644">MLKNATLEEKNDKNFILNILQNQKFEEYNENSFQYVSEALKNDKEFCLEVLKIQPNSFRFMSENLRNDKDVVIASLDKKAKFKHLDEEHLKYLGETLKNDKNFIKKLIEEKGSRLIYAKDTFRNNREFVSIAIKTFPRIIIGCNSEFLKENKDLVLKSLSKDGEILNSLPLVGFRDNPEMILTAAKNNAKALDKAFLNPEMKDLNKILEAAVESPSNALNTALKFIPLAMQTSNIVKKAIQSNPCAIAFSREDLVDYKQLADFAINQKIEVLSGCSEKYQKEKILSNPKKYLSYARTNIQKDMLINHKEFLEYASQDVKIAFEQYLKNPFLEKMKKKSIGLER</sequence>
<evidence type="ECO:0000313" key="2">
    <source>
        <dbReference type="EMBL" id="EFS20893.1"/>
    </source>
</evidence>
<dbReference type="BioCyc" id="FSP469605-HMP:GTSP-393-MONOMER"/>
<accession>E5BFL2</accession>
<dbReference type="EMBL" id="GG657971">
    <property type="protein sequence ID" value="EFS20893.1"/>
    <property type="molecule type" value="Genomic_DNA"/>
</dbReference>
<evidence type="ECO:0000259" key="1">
    <source>
        <dbReference type="Pfam" id="PF13475"/>
    </source>
</evidence>
<evidence type="ECO:0000313" key="3">
    <source>
        <dbReference type="Proteomes" id="UP000002975"/>
    </source>
</evidence>